<keyword evidence="2" id="KW-0472">Membrane</keyword>
<feature type="compositionally biased region" description="Polar residues" evidence="1">
    <location>
        <begin position="478"/>
        <end position="487"/>
    </location>
</feature>
<feature type="compositionally biased region" description="Polar residues" evidence="1">
    <location>
        <begin position="232"/>
        <end position="241"/>
    </location>
</feature>
<feature type="compositionally biased region" description="Acidic residues" evidence="1">
    <location>
        <begin position="523"/>
        <end position="548"/>
    </location>
</feature>
<feature type="compositionally biased region" description="Low complexity" evidence="1">
    <location>
        <begin position="183"/>
        <end position="193"/>
    </location>
</feature>
<accession>A0ABV9KJD2</accession>
<dbReference type="EMBL" id="JBHSGI010000024">
    <property type="protein sequence ID" value="MFC4670040.1"/>
    <property type="molecule type" value="Genomic_DNA"/>
</dbReference>
<keyword evidence="2" id="KW-0812">Transmembrane</keyword>
<feature type="transmembrane region" description="Helical" evidence="2">
    <location>
        <begin position="379"/>
        <end position="402"/>
    </location>
</feature>
<dbReference type="Proteomes" id="UP001595973">
    <property type="component" value="Unassembled WGS sequence"/>
</dbReference>
<feature type="compositionally biased region" description="Pro residues" evidence="1">
    <location>
        <begin position="654"/>
        <end position="664"/>
    </location>
</feature>
<protein>
    <recommendedName>
        <fullName evidence="5">Type IV pilus biogenesis protein PilP</fullName>
    </recommendedName>
</protein>
<feature type="region of interest" description="Disordered" evidence="1">
    <location>
        <begin position="637"/>
        <end position="687"/>
    </location>
</feature>
<feature type="region of interest" description="Disordered" evidence="1">
    <location>
        <begin position="523"/>
        <end position="554"/>
    </location>
</feature>
<sequence>MKPAFALSLSFDGIALLHRAAGGWRFVGEVSLESDDLARDLAKLREKALRLVPGEMRCKVIIPNDQVRYLSVATGSFTGEARDRIVATTLDGATPYALADLAFDTSPDGEMTHIAAVARETLNEAEAFAEEHGFGPVSFVAIPGENDFLGEPFFGRASGLSRKERVEPDGVAVVVIGPALVPPETAAPAGEAPSFSSRRARHPAPSYDIDPDAEAPMPRINFSAPSEDAPVQDSQGETISDTAEDEPEAVEDAAPVESAPPRPAQTDGSVASDSPPLTTFVDLPGGAATDVTAPVLAIPDEPEEMPAEGFAAFLSRRSRPARSEAPKPKRPAEPAPALAAPRKLEIPLPQRQVPKDEAGRMTVFGARNNDPISGQGRRLGLILTGGLLVVLMVVALWASLFLDDGLAGLFRSGETRTEIAVRPAAVPAPSVQTEDPVMAAAPAETARMSASEPAPAGQEPQGPALSATDAAVLDALRDSSQPESSQPEAAEVPDQPPDPEMVPATEEAADVETAMLSEPVPPADEEALADGQPVEETDPSAAPEEEAAEVPPATPMTDAARYAATGIWPVAPNVPETPSIIGIDDLYIASIDRTDLSQDAIALMPLDTLDTDRVPGGQQSPAAAGTEFTLNSAGLVEPSRDGALNPDGVLIIQGPPPRRPPNPPVRAELAPQEQKAEQSRLASVRPRLRPADLPERVERSSLGGLTRAELATVRPKLRPASLVVPESAPAAVETPEESAVPASASASALAVSTSPRPDARPAGFASLVARAKPAPSVQDPGDDGEPETVAATVAPRIPTSASVARQATLKNAINLRQLNLIGVYGTPSNRRALIRLPSGRYKKVQVGDTVDGGRVVAIGDGELRYQKGGRNMTLKVPSG</sequence>
<feature type="compositionally biased region" description="Acidic residues" evidence="1">
    <location>
        <begin position="242"/>
        <end position="251"/>
    </location>
</feature>
<proteinExistence type="predicted"/>
<evidence type="ECO:0000256" key="2">
    <source>
        <dbReference type="SAM" id="Phobius"/>
    </source>
</evidence>
<evidence type="ECO:0008006" key="5">
    <source>
        <dbReference type="Google" id="ProtNLM"/>
    </source>
</evidence>
<evidence type="ECO:0000313" key="4">
    <source>
        <dbReference type="Proteomes" id="UP001595973"/>
    </source>
</evidence>
<reference evidence="4" key="1">
    <citation type="journal article" date="2019" name="Int. J. Syst. Evol. Microbiol.">
        <title>The Global Catalogue of Microorganisms (GCM) 10K type strain sequencing project: providing services to taxonomists for standard genome sequencing and annotation.</title>
        <authorList>
            <consortium name="The Broad Institute Genomics Platform"/>
            <consortium name="The Broad Institute Genome Sequencing Center for Infectious Disease"/>
            <person name="Wu L."/>
            <person name="Ma J."/>
        </authorList>
    </citation>
    <scope>NUCLEOTIDE SEQUENCE [LARGE SCALE GENOMIC DNA]</scope>
    <source>
        <strain evidence="4">CGMCC 4.7283</strain>
    </source>
</reference>
<feature type="region of interest" description="Disordered" evidence="1">
    <location>
        <begin position="183"/>
        <end position="285"/>
    </location>
</feature>
<name>A0ABV9KJD2_9RHOB</name>
<feature type="compositionally biased region" description="Basic and acidic residues" evidence="1">
    <location>
        <begin position="321"/>
        <end position="332"/>
    </location>
</feature>
<dbReference type="InterPro" id="IPR018065">
    <property type="entry name" value="Ribosomal_eL34_CS"/>
</dbReference>
<feature type="compositionally biased region" description="Low complexity" evidence="1">
    <location>
        <begin position="452"/>
        <end position="464"/>
    </location>
</feature>
<keyword evidence="4" id="KW-1185">Reference proteome</keyword>
<evidence type="ECO:0000256" key="1">
    <source>
        <dbReference type="SAM" id="MobiDB-lite"/>
    </source>
</evidence>
<gene>
    <name evidence="3" type="ORF">ACFO5X_15870</name>
</gene>
<comment type="caution">
    <text evidence="3">The sequence shown here is derived from an EMBL/GenBank/DDBJ whole genome shotgun (WGS) entry which is preliminary data.</text>
</comment>
<feature type="region of interest" description="Disordered" evidence="1">
    <location>
        <begin position="314"/>
        <end position="339"/>
    </location>
</feature>
<feature type="compositionally biased region" description="Polar residues" evidence="1">
    <location>
        <begin position="266"/>
        <end position="277"/>
    </location>
</feature>
<dbReference type="PROSITE" id="PS01145">
    <property type="entry name" value="RIBOSOMAL_L34E"/>
    <property type="match status" value="1"/>
</dbReference>
<evidence type="ECO:0000313" key="3">
    <source>
        <dbReference type="EMBL" id="MFC4670040.1"/>
    </source>
</evidence>
<dbReference type="RefSeq" id="WP_380718627.1">
    <property type="nucleotide sequence ID" value="NZ_JBHSGI010000024.1"/>
</dbReference>
<organism evidence="3 4">
    <name type="scientific">Seohaeicola nanhaiensis</name>
    <dbReference type="NCBI Taxonomy" id="1387282"/>
    <lineage>
        <taxon>Bacteria</taxon>
        <taxon>Pseudomonadati</taxon>
        <taxon>Pseudomonadota</taxon>
        <taxon>Alphaproteobacteria</taxon>
        <taxon>Rhodobacterales</taxon>
        <taxon>Roseobacteraceae</taxon>
        <taxon>Seohaeicola</taxon>
    </lineage>
</organism>
<feature type="region of interest" description="Disordered" evidence="1">
    <location>
        <begin position="443"/>
        <end position="504"/>
    </location>
</feature>
<keyword evidence="2" id="KW-1133">Transmembrane helix</keyword>